<evidence type="ECO:0000313" key="2">
    <source>
        <dbReference type="Proteomes" id="UP000270924"/>
    </source>
</evidence>
<dbReference type="InParanoid" id="A0A3P7E6D2"/>
<name>A0A3P7E6D2_WUCBA</name>
<dbReference type="EMBL" id="UYWW01009735">
    <property type="protein sequence ID" value="VDM17053.1"/>
    <property type="molecule type" value="Genomic_DNA"/>
</dbReference>
<protein>
    <submittedName>
        <fullName evidence="1">Uncharacterized protein</fullName>
    </submittedName>
</protein>
<evidence type="ECO:0000313" key="1">
    <source>
        <dbReference type="EMBL" id="VDM17053.1"/>
    </source>
</evidence>
<accession>A0A3P7E6D2</accession>
<dbReference type="AlphaFoldDB" id="A0A3P7E6D2"/>
<organism evidence="1 2">
    <name type="scientific">Wuchereria bancrofti</name>
    <dbReference type="NCBI Taxonomy" id="6293"/>
    <lineage>
        <taxon>Eukaryota</taxon>
        <taxon>Metazoa</taxon>
        <taxon>Ecdysozoa</taxon>
        <taxon>Nematoda</taxon>
        <taxon>Chromadorea</taxon>
        <taxon>Rhabditida</taxon>
        <taxon>Spirurina</taxon>
        <taxon>Spiruromorpha</taxon>
        <taxon>Filarioidea</taxon>
        <taxon>Onchocercidae</taxon>
        <taxon>Wuchereria</taxon>
    </lineage>
</organism>
<keyword evidence="2" id="KW-1185">Reference proteome</keyword>
<reference evidence="1 2" key="1">
    <citation type="submission" date="2018-11" db="EMBL/GenBank/DDBJ databases">
        <authorList>
            <consortium name="Pathogen Informatics"/>
        </authorList>
    </citation>
    <scope>NUCLEOTIDE SEQUENCE [LARGE SCALE GENOMIC DNA]</scope>
</reference>
<dbReference type="Proteomes" id="UP000270924">
    <property type="component" value="Unassembled WGS sequence"/>
</dbReference>
<proteinExistence type="predicted"/>
<sequence>MAIIKQLSRQELHSTAGNCQADDRQESCSSAGNCQADEQTLITQLSRPGSRD</sequence>
<gene>
    <name evidence="1" type="ORF">WBA_LOCUS9606</name>
</gene>